<dbReference type="InterPro" id="IPR014710">
    <property type="entry name" value="RmlC-like_jellyroll"/>
</dbReference>
<evidence type="ECO:0000313" key="1">
    <source>
        <dbReference type="EMBL" id="CAB4329912.1"/>
    </source>
</evidence>
<proteinExistence type="predicted"/>
<dbReference type="AlphaFoldDB" id="A0A6J5YM21"/>
<organism evidence="1">
    <name type="scientific">freshwater metagenome</name>
    <dbReference type="NCBI Taxonomy" id="449393"/>
    <lineage>
        <taxon>unclassified sequences</taxon>
        <taxon>metagenomes</taxon>
        <taxon>ecological metagenomes</taxon>
    </lineage>
</organism>
<dbReference type="InterPro" id="IPR011051">
    <property type="entry name" value="RmlC_Cupin_sf"/>
</dbReference>
<sequence>MLAESISGLHLVTHDVYRDHRGSFRRTWDAADYGVLGEELRPAQISVSHNSGSGTLRGMHYLDISVGEFKNVTCVKGQVQDVVVDMRQDSPTFSQYMSFDLSELNNATLTIPPGCAHGFQLLSEEATLIYAMPVSYESNMERGVRFDDPKLAIDWLLAPENISQKDLNWPLL</sequence>
<dbReference type="GO" id="GO:0008830">
    <property type="term" value="F:dTDP-4-dehydrorhamnose 3,5-epimerase activity"/>
    <property type="evidence" value="ECO:0007669"/>
    <property type="project" value="InterPro"/>
</dbReference>
<dbReference type="SUPFAM" id="SSF51182">
    <property type="entry name" value="RmlC-like cupins"/>
    <property type="match status" value="1"/>
</dbReference>
<gene>
    <name evidence="1" type="ORF">UFOPK3770_00073</name>
</gene>
<dbReference type="GO" id="GO:0019305">
    <property type="term" value="P:dTDP-rhamnose biosynthetic process"/>
    <property type="evidence" value="ECO:0007669"/>
    <property type="project" value="TreeGrafter"/>
</dbReference>
<dbReference type="CDD" id="cd00438">
    <property type="entry name" value="cupin_RmlC"/>
    <property type="match status" value="1"/>
</dbReference>
<dbReference type="Pfam" id="PF00908">
    <property type="entry name" value="dTDP_sugar_isom"/>
    <property type="match status" value="1"/>
</dbReference>
<protein>
    <submittedName>
        <fullName evidence="1">Unannotated protein</fullName>
    </submittedName>
</protein>
<dbReference type="PANTHER" id="PTHR21047:SF2">
    <property type="entry name" value="THYMIDINE DIPHOSPHO-4-KETO-RHAMNOSE 3,5-EPIMERASE"/>
    <property type="match status" value="1"/>
</dbReference>
<name>A0A6J5YM21_9ZZZZ</name>
<dbReference type="GO" id="GO:0000271">
    <property type="term" value="P:polysaccharide biosynthetic process"/>
    <property type="evidence" value="ECO:0007669"/>
    <property type="project" value="TreeGrafter"/>
</dbReference>
<dbReference type="InterPro" id="IPR000888">
    <property type="entry name" value="RmlC-like"/>
</dbReference>
<dbReference type="EMBL" id="CAESAJ010000004">
    <property type="protein sequence ID" value="CAB4329912.1"/>
    <property type="molecule type" value="Genomic_DNA"/>
</dbReference>
<dbReference type="Gene3D" id="2.60.120.10">
    <property type="entry name" value="Jelly Rolls"/>
    <property type="match status" value="1"/>
</dbReference>
<dbReference type="PANTHER" id="PTHR21047">
    <property type="entry name" value="DTDP-6-DEOXY-D-GLUCOSE-3,5 EPIMERASE"/>
    <property type="match status" value="1"/>
</dbReference>
<reference evidence="1" key="1">
    <citation type="submission" date="2020-05" db="EMBL/GenBank/DDBJ databases">
        <authorList>
            <person name="Chiriac C."/>
            <person name="Salcher M."/>
            <person name="Ghai R."/>
            <person name="Kavagutti S V."/>
        </authorList>
    </citation>
    <scope>NUCLEOTIDE SEQUENCE</scope>
</reference>
<accession>A0A6J5YM21</accession>
<dbReference type="GO" id="GO:0005829">
    <property type="term" value="C:cytosol"/>
    <property type="evidence" value="ECO:0007669"/>
    <property type="project" value="TreeGrafter"/>
</dbReference>